<dbReference type="EMBL" id="CAKOGP040000668">
    <property type="protein sequence ID" value="CAJ1938046.1"/>
    <property type="molecule type" value="Genomic_DNA"/>
</dbReference>
<evidence type="ECO:0000259" key="1">
    <source>
        <dbReference type="Pfam" id="PF12697"/>
    </source>
</evidence>
<feature type="domain" description="AB hydrolase-1" evidence="1">
    <location>
        <begin position="49"/>
        <end position="313"/>
    </location>
</feature>
<name>A0AAD2CVM2_9STRA</name>
<protein>
    <recommendedName>
        <fullName evidence="1">AB hydrolase-1 domain-containing protein</fullName>
    </recommendedName>
</protein>
<dbReference type="Proteomes" id="UP001295423">
    <property type="component" value="Unassembled WGS sequence"/>
</dbReference>
<gene>
    <name evidence="2" type="ORF">CYCCA115_LOCUS5947</name>
</gene>
<dbReference type="GO" id="GO:0016020">
    <property type="term" value="C:membrane"/>
    <property type="evidence" value="ECO:0007669"/>
    <property type="project" value="TreeGrafter"/>
</dbReference>
<dbReference type="InterPro" id="IPR000073">
    <property type="entry name" value="AB_hydrolase_1"/>
</dbReference>
<evidence type="ECO:0000313" key="3">
    <source>
        <dbReference type="Proteomes" id="UP001295423"/>
    </source>
</evidence>
<accession>A0AAD2CVM2</accession>
<dbReference type="InterPro" id="IPR050266">
    <property type="entry name" value="AB_hydrolase_sf"/>
</dbReference>
<sequence length="332" mass="36334">MDSIIPEDIVLNCEDGIRLVGQRFRNFDPSHESQKVQTSPLRTIRILGWHGWLDNCRSFGRLGPSLLASISSSPDAPRVDLVVLDFPGHGKSSHKSLDGASTILMDLVYYVHDAIHQLHWHDEKGDDAYVPPALIGHSMGGAVSLLYASAFPTSMLILLDSLGPHTKKAADVVSSFQKHVQQRLKGKPPSSTYPNLENAIATRCATAKAFPGNQYISQETAIELVTWASSILPDGKLQFHHDQRVKWASMLSLTDEQVHQLYQDVAASNTKTCLLLAKDGMPFPQAAIANVKELLKPAVCETLPGSHHFHADPDTSQGVANQIATFLLHACN</sequence>
<dbReference type="InterPro" id="IPR029058">
    <property type="entry name" value="AB_hydrolase_fold"/>
</dbReference>
<dbReference type="AlphaFoldDB" id="A0AAD2CVM2"/>
<dbReference type="Pfam" id="PF12697">
    <property type="entry name" value="Abhydrolase_6"/>
    <property type="match status" value="1"/>
</dbReference>
<proteinExistence type="predicted"/>
<keyword evidence="3" id="KW-1185">Reference proteome</keyword>
<dbReference type="Gene3D" id="3.40.50.1820">
    <property type="entry name" value="alpha/beta hydrolase"/>
    <property type="match status" value="1"/>
</dbReference>
<evidence type="ECO:0000313" key="2">
    <source>
        <dbReference type="EMBL" id="CAJ1938046.1"/>
    </source>
</evidence>
<organism evidence="2 3">
    <name type="scientific">Cylindrotheca closterium</name>
    <dbReference type="NCBI Taxonomy" id="2856"/>
    <lineage>
        <taxon>Eukaryota</taxon>
        <taxon>Sar</taxon>
        <taxon>Stramenopiles</taxon>
        <taxon>Ochrophyta</taxon>
        <taxon>Bacillariophyta</taxon>
        <taxon>Bacillariophyceae</taxon>
        <taxon>Bacillariophycidae</taxon>
        <taxon>Bacillariales</taxon>
        <taxon>Bacillariaceae</taxon>
        <taxon>Cylindrotheca</taxon>
    </lineage>
</organism>
<dbReference type="PANTHER" id="PTHR43798">
    <property type="entry name" value="MONOACYLGLYCEROL LIPASE"/>
    <property type="match status" value="1"/>
</dbReference>
<comment type="caution">
    <text evidence="2">The sequence shown here is derived from an EMBL/GenBank/DDBJ whole genome shotgun (WGS) entry which is preliminary data.</text>
</comment>
<dbReference type="SUPFAM" id="SSF53474">
    <property type="entry name" value="alpha/beta-Hydrolases"/>
    <property type="match status" value="1"/>
</dbReference>
<dbReference type="PANTHER" id="PTHR43798:SF33">
    <property type="entry name" value="HYDROLASE, PUTATIVE (AFU_ORTHOLOGUE AFUA_2G14860)-RELATED"/>
    <property type="match status" value="1"/>
</dbReference>
<reference evidence="2" key="1">
    <citation type="submission" date="2023-08" db="EMBL/GenBank/DDBJ databases">
        <authorList>
            <person name="Audoor S."/>
            <person name="Bilcke G."/>
        </authorList>
    </citation>
    <scope>NUCLEOTIDE SEQUENCE</scope>
</reference>